<name>A0A0E4G0M1_9BRAD</name>
<proteinExistence type="predicted"/>
<dbReference type="EMBL" id="AP014687">
    <property type="protein sequence ID" value="BAR63553.1"/>
    <property type="molecule type" value="Genomic_DNA"/>
</dbReference>
<reference evidence="1 2" key="1">
    <citation type="submission" date="2014-11" db="EMBL/GenBank/DDBJ databases">
        <title>Symbiosis island explosion on the genome of extra-slow-growing strains of soybean bradyrhizobia with massive insertion sequences.</title>
        <authorList>
            <person name="Iida T."/>
            <person name="Minamisawa K."/>
        </authorList>
    </citation>
    <scope>NUCLEOTIDE SEQUENCE [LARGE SCALE GENOMIC DNA]</scope>
    <source>
        <strain evidence="1 2">NK6</strain>
        <plasmid evidence="2">pNK6c DNA</plasmid>
    </source>
</reference>
<keyword evidence="1" id="KW-0614">Plasmid</keyword>
<evidence type="ECO:0000313" key="2">
    <source>
        <dbReference type="Proteomes" id="UP000063308"/>
    </source>
</evidence>
<dbReference type="AlphaFoldDB" id="A0A0E4G0M1"/>
<gene>
    <name evidence="1" type="ORF">NK6_c_146</name>
</gene>
<dbReference type="Proteomes" id="UP000063308">
    <property type="component" value="Plasmid pNK6c"/>
</dbReference>
<evidence type="ECO:0000313" key="1">
    <source>
        <dbReference type="EMBL" id="BAR63553.1"/>
    </source>
</evidence>
<protein>
    <submittedName>
        <fullName evidence="1">Cytochrome bd-type quinol oxidase subunit 1-like protein</fullName>
    </submittedName>
</protein>
<geneLocation type="plasmid" evidence="2">
    <name>pNK6c DNA</name>
</geneLocation>
<sequence>MTILSRPVADRSATSTIAGSLRQNFPPWLWADLTLVAGDSLYEFRDRSGDRIRNRLLVQTNIPQDMMDKDMAPALLDPFRTLR</sequence>
<accession>A0A0E4G0M1</accession>
<organism evidence="1 2">
    <name type="scientific">Bradyrhizobium diazoefficiens</name>
    <dbReference type="NCBI Taxonomy" id="1355477"/>
    <lineage>
        <taxon>Bacteria</taxon>
        <taxon>Pseudomonadati</taxon>
        <taxon>Pseudomonadota</taxon>
        <taxon>Alphaproteobacteria</taxon>
        <taxon>Hyphomicrobiales</taxon>
        <taxon>Nitrobacteraceae</taxon>
        <taxon>Bradyrhizobium</taxon>
    </lineage>
</organism>